<organism evidence="3 4">
    <name type="scientific">Achromobacter anxifer</name>
    <dbReference type="NCBI Taxonomy" id="1287737"/>
    <lineage>
        <taxon>Bacteria</taxon>
        <taxon>Pseudomonadati</taxon>
        <taxon>Pseudomonadota</taxon>
        <taxon>Betaproteobacteria</taxon>
        <taxon>Burkholderiales</taxon>
        <taxon>Alcaligenaceae</taxon>
        <taxon>Achromobacter</taxon>
    </lineage>
</organism>
<keyword evidence="4" id="KW-1185">Reference proteome</keyword>
<evidence type="ECO:0000259" key="2">
    <source>
        <dbReference type="Pfam" id="PF01266"/>
    </source>
</evidence>
<dbReference type="GO" id="GO:0016491">
    <property type="term" value="F:oxidoreductase activity"/>
    <property type="evidence" value="ECO:0007669"/>
    <property type="project" value="UniProtKB-KW"/>
</dbReference>
<evidence type="ECO:0000313" key="4">
    <source>
        <dbReference type="Proteomes" id="UP000494117"/>
    </source>
</evidence>
<dbReference type="PANTHER" id="PTHR13847">
    <property type="entry name" value="SARCOSINE DEHYDROGENASE-RELATED"/>
    <property type="match status" value="1"/>
</dbReference>
<dbReference type="PANTHER" id="PTHR13847:SF281">
    <property type="entry name" value="FAD DEPENDENT OXIDOREDUCTASE DOMAIN-CONTAINING PROTEIN"/>
    <property type="match status" value="1"/>
</dbReference>
<dbReference type="EMBL" id="CADILG010000009">
    <property type="protein sequence ID" value="CAB3849593.1"/>
    <property type="molecule type" value="Genomic_DNA"/>
</dbReference>
<evidence type="ECO:0000256" key="1">
    <source>
        <dbReference type="ARBA" id="ARBA00023002"/>
    </source>
</evidence>
<keyword evidence="1 3" id="KW-0560">Oxidoreductase</keyword>
<evidence type="ECO:0000313" key="3">
    <source>
        <dbReference type="EMBL" id="CAB3849593.1"/>
    </source>
</evidence>
<proteinExistence type="predicted"/>
<dbReference type="Pfam" id="PF01266">
    <property type="entry name" value="DAO"/>
    <property type="match status" value="1"/>
</dbReference>
<dbReference type="InterPro" id="IPR036188">
    <property type="entry name" value="FAD/NAD-bd_sf"/>
</dbReference>
<dbReference type="EC" id="1.4.3.-" evidence="3"/>
<dbReference type="InterPro" id="IPR006076">
    <property type="entry name" value="FAD-dep_OxRdtase"/>
</dbReference>
<name>A0A6S7CS43_9BURK</name>
<dbReference type="RefSeq" id="WP_175206554.1">
    <property type="nucleotide sequence ID" value="NZ_CADILG010000009.1"/>
</dbReference>
<dbReference type="GO" id="GO:0005737">
    <property type="term" value="C:cytoplasm"/>
    <property type="evidence" value="ECO:0007669"/>
    <property type="project" value="TreeGrafter"/>
</dbReference>
<protein>
    <submittedName>
        <fullName evidence="3">Gamma-glutamylputrescine oxidoreductase</fullName>
        <ecNumber evidence="3">1.4.3.-</ecNumber>
    </submittedName>
</protein>
<sequence>MRAPDSADARQSLWQQTAGQAPATPALAGSVQCDVVIVGAGITGLSTALHLSESGLRVCVLDAHDPGWGASGRNGGQVIPGIKHDPRAILARYGKEQGEPLLRMVGSAADAVFELIDKHSIACHATRAGWIQPAHSARALETVSDRARQWLERGAPVEILGRETVSARLGTDRFLGGWIDRRAGSIQPLLYTRGLLAAAQAAGAAVHGHTRVTALERSGQQWLARTEQGATVQADHALIATNGYTNGLWPGLQRSVIAANSFIVATGPLDAQACGHIMPGGVVASDSRRLLLYFRRDHEGRFVLGGRGHFADPVAQQDWDHLVRGARMLFPELARIPFTYRWAGRIALTRDFVPHVHQPSPNLHVLVGYNGRGVALATQMGRYLARNIAAGEPMPYPVTPITPLPFHGLKRFYIALGVAYYGLCDKLS</sequence>
<dbReference type="AlphaFoldDB" id="A0A6S7CS43"/>
<dbReference type="Gene3D" id="3.50.50.60">
    <property type="entry name" value="FAD/NAD(P)-binding domain"/>
    <property type="match status" value="1"/>
</dbReference>
<dbReference type="SUPFAM" id="SSF51905">
    <property type="entry name" value="FAD/NAD(P)-binding domain"/>
    <property type="match status" value="1"/>
</dbReference>
<accession>A0A6S7CS43</accession>
<gene>
    <name evidence="3" type="primary">puuB_2</name>
    <name evidence="3" type="ORF">LMG26858_01635</name>
</gene>
<dbReference type="Proteomes" id="UP000494117">
    <property type="component" value="Unassembled WGS sequence"/>
</dbReference>
<dbReference type="Gene3D" id="3.30.9.10">
    <property type="entry name" value="D-Amino Acid Oxidase, subunit A, domain 2"/>
    <property type="match status" value="1"/>
</dbReference>
<feature type="domain" description="FAD dependent oxidoreductase" evidence="2">
    <location>
        <begin position="34"/>
        <end position="386"/>
    </location>
</feature>
<reference evidence="3 4" key="1">
    <citation type="submission" date="2020-04" db="EMBL/GenBank/DDBJ databases">
        <authorList>
            <person name="De Canck E."/>
        </authorList>
    </citation>
    <scope>NUCLEOTIDE SEQUENCE [LARGE SCALE GENOMIC DNA]</scope>
    <source>
        <strain evidence="3 4">LMG 26858</strain>
    </source>
</reference>